<evidence type="ECO:0000313" key="2">
    <source>
        <dbReference type="EMBL" id="CAK0854638.1"/>
    </source>
</evidence>
<dbReference type="EMBL" id="CAUYUJ010015493">
    <property type="protein sequence ID" value="CAK0854638.1"/>
    <property type="molecule type" value="Genomic_DNA"/>
</dbReference>
<evidence type="ECO:0000313" key="3">
    <source>
        <dbReference type="Proteomes" id="UP001189429"/>
    </source>
</evidence>
<dbReference type="Proteomes" id="UP001189429">
    <property type="component" value="Unassembled WGS sequence"/>
</dbReference>
<name>A0ABN9U6K6_9DINO</name>
<organism evidence="2 3">
    <name type="scientific">Prorocentrum cordatum</name>
    <dbReference type="NCBI Taxonomy" id="2364126"/>
    <lineage>
        <taxon>Eukaryota</taxon>
        <taxon>Sar</taxon>
        <taxon>Alveolata</taxon>
        <taxon>Dinophyceae</taxon>
        <taxon>Prorocentrales</taxon>
        <taxon>Prorocentraceae</taxon>
        <taxon>Prorocentrum</taxon>
    </lineage>
</organism>
<keyword evidence="3" id="KW-1185">Reference proteome</keyword>
<protein>
    <submittedName>
        <fullName evidence="2">Uncharacterized protein</fullName>
    </submittedName>
</protein>
<reference evidence="2" key="1">
    <citation type="submission" date="2023-10" db="EMBL/GenBank/DDBJ databases">
        <authorList>
            <person name="Chen Y."/>
            <person name="Shah S."/>
            <person name="Dougan E. K."/>
            <person name="Thang M."/>
            <person name="Chan C."/>
        </authorList>
    </citation>
    <scope>NUCLEOTIDE SEQUENCE [LARGE SCALE GENOMIC DNA]</scope>
</reference>
<evidence type="ECO:0000256" key="1">
    <source>
        <dbReference type="SAM" id="MobiDB-lite"/>
    </source>
</evidence>
<proteinExistence type="predicted"/>
<feature type="compositionally biased region" description="Low complexity" evidence="1">
    <location>
        <begin position="64"/>
        <end position="84"/>
    </location>
</feature>
<comment type="caution">
    <text evidence="2">The sequence shown here is derived from an EMBL/GenBank/DDBJ whole genome shotgun (WGS) entry which is preliminary data.</text>
</comment>
<feature type="region of interest" description="Disordered" evidence="1">
    <location>
        <begin position="62"/>
        <end position="127"/>
    </location>
</feature>
<gene>
    <name evidence="2" type="ORF">PCOR1329_LOCUS45662</name>
</gene>
<accession>A0ABN9U6K6</accession>
<feature type="region of interest" description="Disordered" evidence="1">
    <location>
        <begin position="150"/>
        <end position="177"/>
    </location>
</feature>
<sequence length="254" mass="27278">MSAVESSSAVNEAFLRREQAKQAAAENKTFMKKVKKSAMKAVSQSQKKFQFLKFANRKLKAHGSDASVASSSASSQGSSSSNSSNGQLNFKMTAKQAAKMKKAKKAEKENAKTAANASSKPDMDSMKKQLAEIQQTMIDIAAAKNVPAEAYASPSGKGPKKLKAPMKQTPGELKDAQQKAMKEILQALAPSEDINSHPKTPKEFCESIGSLTQIKAADWNKLLKEHNLSTSSSMGKAAKAELLLNHLTATDDED</sequence>